<keyword evidence="11" id="KW-0378">Hydrolase</keyword>
<evidence type="ECO:0000259" key="22">
    <source>
        <dbReference type="PROSITE" id="PS50109"/>
    </source>
</evidence>
<evidence type="ECO:0000256" key="15">
    <source>
        <dbReference type="ARBA" id="ARBA00023012"/>
    </source>
</evidence>
<organism evidence="24 25">
    <name type="scientific">Cognatiyoonia sediminum</name>
    <dbReference type="NCBI Taxonomy" id="1508389"/>
    <lineage>
        <taxon>Bacteria</taxon>
        <taxon>Pseudomonadati</taxon>
        <taxon>Pseudomonadota</taxon>
        <taxon>Alphaproteobacteria</taxon>
        <taxon>Rhodobacterales</taxon>
        <taxon>Paracoccaceae</taxon>
        <taxon>Cognatiyoonia</taxon>
    </lineage>
</organism>
<accession>A0A1M5S119</accession>
<keyword evidence="13" id="KW-0460">Magnesium</keyword>
<dbReference type="Pfam" id="PF00512">
    <property type="entry name" value="HisKA"/>
    <property type="match status" value="1"/>
</dbReference>
<dbReference type="GO" id="GO:0004721">
    <property type="term" value="F:phosphoprotein phosphatase activity"/>
    <property type="evidence" value="ECO:0007669"/>
    <property type="project" value="UniProtKB-KW"/>
</dbReference>
<evidence type="ECO:0000256" key="13">
    <source>
        <dbReference type="ARBA" id="ARBA00022842"/>
    </source>
</evidence>
<dbReference type="Gene3D" id="1.10.287.130">
    <property type="match status" value="1"/>
</dbReference>
<keyword evidence="9" id="KW-0547">Nucleotide-binding</keyword>
<evidence type="ECO:0000313" key="24">
    <source>
        <dbReference type="EMBL" id="SHH32342.1"/>
    </source>
</evidence>
<dbReference type="Gene3D" id="6.10.340.10">
    <property type="match status" value="1"/>
</dbReference>
<dbReference type="STRING" id="1508389.SAMN05444003_2808"/>
<comment type="cofactor">
    <cofactor evidence="2">
        <name>Mn(2+)</name>
        <dbReference type="ChEBI" id="CHEBI:29035"/>
    </cofactor>
</comment>
<dbReference type="SMART" id="SM00387">
    <property type="entry name" value="HATPase_c"/>
    <property type="match status" value="1"/>
</dbReference>
<comment type="cofactor">
    <cofactor evidence="3">
        <name>Mg(2+)</name>
        <dbReference type="ChEBI" id="CHEBI:18420"/>
    </cofactor>
</comment>
<dbReference type="RefSeq" id="WP_072902104.1">
    <property type="nucleotide sequence ID" value="NZ_FQXB01000005.1"/>
</dbReference>
<evidence type="ECO:0000256" key="19">
    <source>
        <dbReference type="ARBA" id="ARBA00040454"/>
    </source>
</evidence>
<evidence type="ECO:0000259" key="23">
    <source>
        <dbReference type="PROSITE" id="PS50885"/>
    </source>
</evidence>
<evidence type="ECO:0000256" key="21">
    <source>
        <dbReference type="SAM" id="Phobius"/>
    </source>
</evidence>
<dbReference type="OrthoDB" id="9815202at2"/>
<keyword evidence="14" id="KW-0904">Protein phosphatase</keyword>
<evidence type="ECO:0000256" key="20">
    <source>
        <dbReference type="ARBA" id="ARBA00041776"/>
    </source>
</evidence>
<keyword evidence="25" id="KW-1185">Reference proteome</keyword>
<dbReference type="InterPro" id="IPR003660">
    <property type="entry name" value="HAMP_dom"/>
</dbReference>
<dbReference type="Pfam" id="PF00672">
    <property type="entry name" value="HAMP"/>
    <property type="match status" value="1"/>
</dbReference>
<evidence type="ECO:0000256" key="4">
    <source>
        <dbReference type="ARBA" id="ARBA00004651"/>
    </source>
</evidence>
<dbReference type="GO" id="GO:0005524">
    <property type="term" value="F:ATP binding"/>
    <property type="evidence" value="ECO:0007669"/>
    <property type="project" value="UniProtKB-KW"/>
</dbReference>
<keyword evidence="6" id="KW-1003">Cell membrane</keyword>
<evidence type="ECO:0000256" key="8">
    <source>
        <dbReference type="ARBA" id="ARBA00022679"/>
    </source>
</evidence>
<keyword evidence="7" id="KW-0597">Phosphoprotein</keyword>
<dbReference type="InterPro" id="IPR050980">
    <property type="entry name" value="2C_sensor_his_kinase"/>
</dbReference>
<dbReference type="AlphaFoldDB" id="A0A1M5S119"/>
<dbReference type="SMART" id="SM00304">
    <property type="entry name" value="HAMP"/>
    <property type="match status" value="1"/>
</dbReference>
<keyword evidence="21" id="KW-0812">Transmembrane</keyword>
<keyword evidence="12" id="KW-0067">ATP-binding</keyword>
<keyword evidence="8" id="KW-0808">Transferase</keyword>
<dbReference type="SUPFAM" id="SSF47384">
    <property type="entry name" value="Homodimeric domain of signal transducing histidine kinase"/>
    <property type="match status" value="1"/>
</dbReference>
<dbReference type="PROSITE" id="PS50885">
    <property type="entry name" value="HAMP"/>
    <property type="match status" value="1"/>
</dbReference>
<feature type="domain" description="Histidine kinase" evidence="22">
    <location>
        <begin position="130"/>
        <end position="313"/>
    </location>
</feature>
<evidence type="ECO:0000256" key="5">
    <source>
        <dbReference type="ARBA" id="ARBA00012438"/>
    </source>
</evidence>
<evidence type="ECO:0000256" key="12">
    <source>
        <dbReference type="ARBA" id="ARBA00022840"/>
    </source>
</evidence>
<dbReference type="CDD" id="cd00082">
    <property type="entry name" value="HisKA"/>
    <property type="match status" value="1"/>
</dbReference>
<evidence type="ECO:0000256" key="3">
    <source>
        <dbReference type="ARBA" id="ARBA00001946"/>
    </source>
</evidence>
<evidence type="ECO:0000256" key="14">
    <source>
        <dbReference type="ARBA" id="ARBA00022912"/>
    </source>
</evidence>
<dbReference type="Proteomes" id="UP000184074">
    <property type="component" value="Unassembled WGS sequence"/>
</dbReference>
<dbReference type="InterPro" id="IPR036890">
    <property type="entry name" value="HATPase_C_sf"/>
</dbReference>
<comment type="catalytic activity">
    <reaction evidence="1">
        <text>ATP + protein L-histidine = ADP + protein N-phospho-L-histidine.</text>
        <dbReference type="EC" id="2.7.13.3"/>
    </reaction>
</comment>
<reference evidence="24 25" key="1">
    <citation type="submission" date="2016-11" db="EMBL/GenBank/DDBJ databases">
        <authorList>
            <person name="Jaros S."/>
            <person name="Januszkiewicz K."/>
            <person name="Wedrychowicz H."/>
        </authorList>
    </citation>
    <scope>NUCLEOTIDE SEQUENCE [LARGE SCALE GENOMIC DNA]</scope>
    <source>
        <strain evidence="24 25">DSM 28715</strain>
    </source>
</reference>
<comment type="subcellular location">
    <subcellularLocation>
        <location evidence="4">Cell membrane</location>
        <topology evidence="4">Multi-pass membrane protein</topology>
    </subcellularLocation>
</comment>
<dbReference type="InterPro" id="IPR003594">
    <property type="entry name" value="HATPase_dom"/>
</dbReference>
<proteinExistence type="predicted"/>
<evidence type="ECO:0000256" key="9">
    <source>
        <dbReference type="ARBA" id="ARBA00022741"/>
    </source>
</evidence>
<dbReference type="Pfam" id="PF02518">
    <property type="entry name" value="HATPase_c"/>
    <property type="match status" value="1"/>
</dbReference>
<evidence type="ECO:0000256" key="16">
    <source>
        <dbReference type="ARBA" id="ARBA00023016"/>
    </source>
</evidence>
<keyword evidence="21" id="KW-1133">Transmembrane helix</keyword>
<keyword evidence="10 24" id="KW-0418">Kinase</keyword>
<dbReference type="PANTHER" id="PTHR44936">
    <property type="entry name" value="SENSOR PROTEIN CREC"/>
    <property type="match status" value="1"/>
</dbReference>
<keyword evidence="15" id="KW-0902">Two-component regulatory system</keyword>
<dbReference type="InterPro" id="IPR004358">
    <property type="entry name" value="Sig_transdc_His_kin-like_C"/>
</dbReference>
<gene>
    <name evidence="24" type="ORF">SAMN05444003_2808</name>
</gene>
<evidence type="ECO:0000256" key="18">
    <source>
        <dbReference type="ARBA" id="ARBA00023211"/>
    </source>
</evidence>
<feature type="domain" description="HAMP" evidence="23">
    <location>
        <begin position="68"/>
        <end position="122"/>
    </location>
</feature>
<name>A0A1M5S119_9RHOB</name>
<evidence type="ECO:0000256" key="1">
    <source>
        <dbReference type="ARBA" id="ARBA00000085"/>
    </source>
</evidence>
<dbReference type="PANTHER" id="PTHR44936:SF9">
    <property type="entry name" value="SENSOR PROTEIN CREC"/>
    <property type="match status" value="1"/>
</dbReference>
<keyword evidence="21" id="KW-0472">Membrane</keyword>
<dbReference type="InterPro" id="IPR036097">
    <property type="entry name" value="HisK_dim/P_sf"/>
</dbReference>
<dbReference type="InterPro" id="IPR003661">
    <property type="entry name" value="HisK_dim/P_dom"/>
</dbReference>
<feature type="transmembrane region" description="Helical" evidence="21">
    <location>
        <begin position="47"/>
        <end position="67"/>
    </location>
</feature>
<sequence>MQRDIEVKWRPPLWLVIACTIVAMLMLPVLALFVLSRLLGVFDFDTSFQIASAGTIAAATIVGWVLWRILLRPITELAGRADDIKTGEAAALAPLDHYGTSEMQALGRAMREMGQVLQDRETVLRSYADHVTHELKSPLTVIQGATELLADPDLPESDRQKMLLNVSDATDHMKKLLDAQRALARAKDPMASGSCRLSDVIDQSDDIVLVRDGMVPLSIDVFEPVATQLIGNARAHGASRIEVALEGDRLTFSDNGPGISSGNKDRIFDPFFTTRRDNGGTGMGLSIVKRMLEAQGASIELADAKKAKFVISF</sequence>
<evidence type="ECO:0000256" key="11">
    <source>
        <dbReference type="ARBA" id="ARBA00022801"/>
    </source>
</evidence>
<dbReference type="InterPro" id="IPR005467">
    <property type="entry name" value="His_kinase_dom"/>
</dbReference>
<keyword evidence="17" id="KW-0843">Virulence</keyword>
<dbReference type="GO" id="GO:0005886">
    <property type="term" value="C:plasma membrane"/>
    <property type="evidence" value="ECO:0007669"/>
    <property type="project" value="UniProtKB-SubCell"/>
</dbReference>
<dbReference type="EMBL" id="FQXB01000005">
    <property type="protein sequence ID" value="SHH32342.1"/>
    <property type="molecule type" value="Genomic_DNA"/>
</dbReference>
<dbReference type="GO" id="GO:0000155">
    <property type="term" value="F:phosphorelay sensor kinase activity"/>
    <property type="evidence" value="ECO:0007669"/>
    <property type="project" value="InterPro"/>
</dbReference>
<dbReference type="EC" id="2.7.13.3" evidence="5"/>
<evidence type="ECO:0000256" key="2">
    <source>
        <dbReference type="ARBA" id="ARBA00001936"/>
    </source>
</evidence>
<evidence type="ECO:0000256" key="10">
    <source>
        <dbReference type="ARBA" id="ARBA00022777"/>
    </source>
</evidence>
<evidence type="ECO:0000256" key="6">
    <source>
        <dbReference type="ARBA" id="ARBA00022475"/>
    </source>
</evidence>
<dbReference type="PROSITE" id="PS50109">
    <property type="entry name" value="HIS_KIN"/>
    <property type="match status" value="1"/>
</dbReference>
<dbReference type="SUPFAM" id="SSF55874">
    <property type="entry name" value="ATPase domain of HSP90 chaperone/DNA topoisomerase II/histidine kinase"/>
    <property type="match status" value="1"/>
</dbReference>
<dbReference type="Gene3D" id="3.30.565.10">
    <property type="entry name" value="Histidine kinase-like ATPase, C-terminal domain"/>
    <property type="match status" value="1"/>
</dbReference>
<feature type="transmembrane region" description="Helical" evidence="21">
    <location>
        <begin position="12"/>
        <end position="35"/>
    </location>
</feature>
<dbReference type="PRINTS" id="PR00344">
    <property type="entry name" value="BCTRLSENSOR"/>
</dbReference>
<evidence type="ECO:0000256" key="7">
    <source>
        <dbReference type="ARBA" id="ARBA00022553"/>
    </source>
</evidence>
<keyword evidence="16" id="KW-0346">Stress response</keyword>
<dbReference type="SMART" id="SM00388">
    <property type="entry name" value="HisKA"/>
    <property type="match status" value="1"/>
</dbReference>
<keyword evidence="18" id="KW-0464">Manganese</keyword>
<evidence type="ECO:0000256" key="17">
    <source>
        <dbReference type="ARBA" id="ARBA00023026"/>
    </source>
</evidence>
<evidence type="ECO:0000313" key="25">
    <source>
        <dbReference type="Proteomes" id="UP000184074"/>
    </source>
</evidence>
<protein>
    <recommendedName>
        <fullName evidence="19">Signal transduction histidine-protein kinase/phosphatase MprB</fullName>
        <ecNumber evidence="5">2.7.13.3</ecNumber>
    </recommendedName>
    <alternativeName>
        <fullName evidence="20">Mycobacterial persistence regulator B</fullName>
    </alternativeName>
</protein>